<sequence length="112" mass="12722">MRNPCLIQRSSALPCWFHVPQGTEVSLQSLDIQNDSPLPADPRLWSRAHVSLWLVEMAKKHNLPDVKVERFPMNGKALCLMTVDMFISRVPVGGKLLFKDFQCRLATAIYSL</sequence>
<reference evidence="2" key="1">
    <citation type="submission" date="2023-07" db="EMBL/GenBank/DDBJ databases">
        <title>Chromosome-level genome assembly of Artemia franciscana.</title>
        <authorList>
            <person name="Jo E."/>
        </authorList>
    </citation>
    <scope>NUCLEOTIDE SEQUENCE</scope>
    <source>
        <tissue evidence="2">Whole body</tissue>
    </source>
</reference>
<dbReference type="InterPro" id="IPR003118">
    <property type="entry name" value="Pointed_dom"/>
</dbReference>
<protein>
    <recommendedName>
        <fullName evidence="1">PNT domain-containing protein</fullName>
    </recommendedName>
</protein>
<gene>
    <name evidence="2" type="ORF">QYM36_006659</name>
</gene>
<feature type="domain" description="PNT" evidence="1">
    <location>
        <begin position="24"/>
        <end position="108"/>
    </location>
</feature>
<dbReference type="AlphaFoldDB" id="A0AA88L3Y0"/>
<evidence type="ECO:0000313" key="3">
    <source>
        <dbReference type="Proteomes" id="UP001187531"/>
    </source>
</evidence>
<dbReference type="Proteomes" id="UP001187531">
    <property type="component" value="Unassembled WGS sequence"/>
</dbReference>
<dbReference type="InterPro" id="IPR013761">
    <property type="entry name" value="SAM/pointed_sf"/>
</dbReference>
<evidence type="ECO:0000259" key="1">
    <source>
        <dbReference type="PROSITE" id="PS51433"/>
    </source>
</evidence>
<comment type="caution">
    <text evidence="2">The sequence shown here is derived from an EMBL/GenBank/DDBJ whole genome shotgun (WGS) entry which is preliminary data.</text>
</comment>
<proteinExistence type="predicted"/>
<dbReference type="FunFam" id="1.10.150.50:FF:000061">
    <property type="entry name" value="Ets DNA-binding protein pokkuri"/>
    <property type="match status" value="1"/>
</dbReference>
<dbReference type="SUPFAM" id="SSF47769">
    <property type="entry name" value="SAM/Pointed domain"/>
    <property type="match status" value="1"/>
</dbReference>
<accession>A0AA88L3Y0</accession>
<dbReference type="Pfam" id="PF02198">
    <property type="entry name" value="SAM_PNT"/>
    <property type="match status" value="1"/>
</dbReference>
<dbReference type="SMART" id="SM00251">
    <property type="entry name" value="SAM_PNT"/>
    <property type="match status" value="1"/>
</dbReference>
<evidence type="ECO:0000313" key="2">
    <source>
        <dbReference type="EMBL" id="KAK2717943.1"/>
    </source>
</evidence>
<organism evidence="2 3">
    <name type="scientific">Artemia franciscana</name>
    <name type="common">Brine shrimp</name>
    <name type="synonym">Artemia sanfranciscana</name>
    <dbReference type="NCBI Taxonomy" id="6661"/>
    <lineage>
        <taxon>Eukaryota</taxon>
        <taxon>Metazoa</taxon>
        <taxon>Ecdysozoa</taxon>
        <taxon>Arthropoda</taxon>
        <taxon>Crustacea</taxon>
        <taxon>Branchiopoda</taxon>
        <taxon>Anostraca</taxon>
        <taxon>Artemiidae</taxon>
        <taxon>Artemia</taxon>
    </lineage>
</organism>
<dbReference type="Gene3D" id="1.10.150.50">
    <property type="entry name" value="Transcription Factor, Ets-1"/>
    <property type="match status" value="1"/>
</dbReference>
<dbReference type="GO" id="GO:0043565">
    <property type="term" value="F:sequence-specific DNA binding"/>
    <property type="evidence" value="ECO:0007669"/>
    <property type="project" value="InterPro"/>
</dbReference>
<dbReference type="PROSITE" id="PS51433">
    <property type="entry name" value="PNT"/>
    <property type="match status" value="1"/>
</dbReference>
<keyword evidence="3" id="KW-1185">Reference proteome</keyword>
<name>A0AA88L3Y0_ARTSF</name>
<dbReference type="EMBL" id="JAVRJZ010000010">
    <property type="protein sequence ID" value="KAK2717943.1"/>
    <property type="molecule type" value="Genomic_DNA"/>
</dbReference>